<dbReference type="EMBL" id="JBBWWQ010000018">
    <property type="protein sequence ID" value="KAK8921909.1"/>
    <property type="molecule type" value="Genomic_DNA"/>
</dbReference>
<accession>A0AAP0FXT3</accession>
<name>A0AAP0FXT3_9ASPA</name>
<organism evidence="1 2">
    <name type="scientific">Platanthera zijinensis</name>
    <dbReference type="NCBI Taxonomy" id="2320716"/>
    <lineage>
        <taxon>Eukaryota</taxon>
        <taxon>Viridiplantae</taxon>
        <taxon>Streptophyta</taxon>
        <taxon>Embryophyta</taxon>
        <taxon>Tracheophyta</taxon>
        <taxon>Spermatophyta</taxon>
        <taxon>Magnoliopsida</taxon>
        <taxon>Liliopsida</taxon>
        <taxon>Asparagales</taxon>
        <taxon>Orchidaceae</taxon>
        <taxon>Orchidoideae</taxon>
        <taxon>Orchideae</taxon>
        <taxon>Orchidinae</taxon>
        <taxon>Platanthera</taxon>
    </lineage>
</organism>
<gene>
    <name evidence="1" type="ORF">KSP39_PZI020238</name>
</gene>
<keyword evidence="2" id="KW-1185">Reference proteome</keyword>
<protein>
    <submittedName>
        <fullName evidence="1">Uncharacterized protein</fullName>
    </submittedName>
</protein>
<comment type="caution">
    <text evidence="1">The sequence shown here is derived from an EMBL/GenBank/DDBJ whole genome shotgun (WGS) entry which is preliminary data.</text>
</comment>
<reference evidence="1 2" key="1">
    <citation type="journal article" date="2022" name="Nat. Plants">
        <title>Genomes of leafy and leafless Platanthera orchids illuminate the evolution of mycoheterotrophy.</title>
        <authorList>
            <person name="Li M.H."/>
            <person name="Liu K.W."/>
            <person name="Li Z."/>
            <person name="Lu H.C."/>
            <person name="Ye Q.L."/>
            <person name="Zhang D."/>
            <person name="Wang J.Y."/>
            <person name="Li Y.F."/>
            <person name="Zhong Z.M."/>
            <person name="Liu X."/>
            <person name="Yu X."/>
            <person name="Liu D.K."/>
            <person name="Tu X.D."/>
            <person name="Liu B."/>
            <person name="Hao Y."/>
            <person name="Liao X.Y."/>
            <person name="Jiang Y.T."/>
            <person name="Sun W.H."/>
            <person name="Chen J."/>
            <person name="Chen Y.Q."/>
            <person name="Ai Y."/>
            <person name="Zhai J.W."/>
            <person name="Wu S.S."/>
            <person name="Zhou Z."/>
            <person name="Hsiao Y.Y."/>
            <person name="Wu W.L."/>
            <person name="Chen Y.Y."/>
            <person name="Lin Y.F."/>
            <person name="Hsu J.L."/>
            <person name="Li C.Y."/>
            <person name="Wang Z.W."/>
            <person name="Zhao X."/>
            <person name="Zhong W.Y."/>
            <person name="Ma X.K."/>
            <person name="Ma L."/>
            <person name="Huang J."/>
            <person name="Chen G.Z."/>
            <person name="Huang M.Z."/>
            <person name="Huang L."/>
            <person name="Peng D.H."/>
            <person name="Luo Y.B."/>
            <person name="Zou S.Q."/>
            <person name="Chen S.P."/>
            <person name="Lan S."/>
            <person name="Tsai W.C."/>
            <person name="Van de Peer Y."/>
            <person name="Liu Z.J."/>
        </authorList>
    </citation>
    <scope>NUCLEOTIDE SEQUENCE [LARGE SCALE GENOMIC DNA]</scope>
    <source>
        <strain evidence="1">Lor287</strain>
    </source>
</reference>
<evidence type="ECO:0000313" key="2">
    <source>
        <dbReference type="Proteomes" id="UP001418222"/>
    </source>
</evidence>
<proteinExistence type="predicted"/>
<dbReference type="Proteomes" id="UP001418222">
    <property type="component" value="Unassembled WGS sequence"/>
</dbReference>
<evidence type="ECO:0000313" key="1">
    <source>
        <dbReference type="EMBL" id="KAK8921909.1"/>
    </source>
</evidence>
<sequence length="67" mass="7523">MASNGGASGVNGFTAFPMEVSPTETNLLSDLRSQLNSMMIRFERSCHKSEQRRAKEVLRIGRQKFCD</sequence>
<dbReference type="AlphaFoldDB" id="A0AAP0FXT3"/>